<comment type="caution">
    <text evidence="17">The sequence shown here is derived from an EMBL/GenBank/DDBJ whole genome shotgun (WGS) entry which is preliminary data.</text>
</comment>
<keyword evidence="9" id="KW-0156">Chromatin regulator</keyword>
<dbReference type="SUPFAM" id="SSF53335">
    <property type="entry name" value="S-adenosyl-L-methionine-dependent methyltransferases"/>
    <property type="match status" value="1"/>
</dbReference>
<evidence type="ECO:0000256" key="5">
    <source>
        <dbReference type="ARBA" id="ARBA00022552"/>
    </source>
</evidence>
<dbReference type="EC" id="2.1.1.-" evidence="15"/>
<keyword evidence="4" id="KW-0678">Repressor</keyword>
<keyword evidence="6 15" id="KW-0489">Methyltransferase</keyword>
<organism evidence="17 18">
    <name type="scientific">Pagothenia borchgrevinki</name>
    <name type="common">Bald rockcod</name>
    <name type="synonym">Trematomus borchgrevinki</name>
    <dbReference type="NCBI Taxonomy" id="8213"/>
    <lineage>
        <taxon>Eukaryota</taxon>
        <taxon>Metazoa</taxon>
        <taxon>Chordata</taxon>
        <taxon>Craniata</taxon>
        <taxon>Vertebrata</taxon>
        <taxon>Euteleostomi</taxon>
        <taxon>Actinopterygii</taxon>
        <taxon>Neopterygii</taxon>
        <taxon>Teleostei</taxon>
        <taxon>Neoteleostei</taxon>
        <taxon>Acanthomorphata</taxon>
        <taxon>Eupercaria</taxon>
        <taxon>Perciformes</taxon>
        <taxon>Notothenioidei</taxon>
        <taxon>Nototheniidae</taxon>
        <taxon>Pagothenia</taxon>
    </lineage>
</organism>
<feature type="compositionally biased region" description="Acidic residues" evidence="16">
    <location>
        <begin position="319"/>
        <end position="332"/>
    </location>
</feature>
<reference evidence="17 18" key="1">
    <citation type="journal article" date="2022" name="G3 (Bethesda)">
        <title>Evaluating Illumina-, Nanopore-, and PacBio-based genome assembly strategies with the bald notothen, Trematomus borchgrevinki.</title>
        <authorList>
            <person name="Rayamajhi N."/>
            <person name="Cheng C.C."/>
            <person name="Catchen J.M."/>
        </authorList>
    </citation>
    <scope>NUCLEOTIDE SEQUENCE [LARGE SCALE GENOMIC DNA]</scope>
    <source>
        <strain evidence="17">AGRC-2024</strain>
    </source>
</reference>
<evidence type="ECO:0000256" key="14">
    <source>
        <dbReference type="ARBA" id="ARBA00062710"/>
    </source>
</evidence>
<feature type="region of interest" description="Disordered" evidence="16">
    <location>
        <begin position="293"/>
        <end position="344"/>
    </location>
</feature>
<feature type="compositionally biased region" description="Basic and acidic residues" evidence="16">
    <location>
        <begin position="168"/>
        <end position="193"/>
    </location>
</feature>
<proteinExistence type="inferred from homology"/>
<dbReference type="InterPro" id="IPR042036">
    <property type="entry name" value="RRP8_N"/>
</dbReference>
<sequence length="558" mass="63333">MFNEEEEWSDEQDAKVLTETVLRNNQKANSSTNAKAKLVGKKSLMRTLQTLGSVPEWKNEDKEQGSDSEAEVVPTHPKRKRKKKRSKRRKKAEDADQTANEEKPVPNKRNKYKKIVTPEAETTSVGKTEEIKVTQSDTVNGNKPEDNEQLNRKQWKTKMKNKRKSNNKFRENKHEEVVNKESAEPDKPKEDVKIIPNTKSQTPAKKKVKQPKPQKRKNPEEETVVAATTEKPEIGGKVEKAEKKSPAGVSKQKAEEPIVEITEDQHPSPSKRLKPELSKAEILKREKLRKMLLSQHQVQQHQVQQHQVQQDEVQQEGSAETEEEPVVPEEEGQQDRSSSLRSRMEQRLESARFRYINEVLYSTTSGEAKRMFKQDPEAFGIYHRGYTAQVQRWPANPVQAIIAYIQLKPPTLVVADFGCGDCKIASSVKNKVHSFDLVATCELVTVCDMANVPLPDRSVDIAVFCLSLMGTNLADFLAEANRVLKIGGVLKIAEVASRFENVRNFVTGLASLGFKLLSKESENKNTHFYAFELLKTADAPENIKTFGLQLRPCVYKKR</sequence>
<dbReference type="CDD" id="cd02440">
    <property type="entry name" value="AdoMet_MTases"/>
    <property type="match status" value="1"/>
</dbReference>
<keyword evidence="11" id="KW-0804">Transcription</keyword>
<evidence type="ECO:0000256" key="11">
    <source>
        <dbReference type="ARBA" id="ARBA00023163"/>
    </source>
</evidence>
<dbReference type="PANTHER" id="PTHR12787">
    <property type="entry name" value="RIBOSOMAL RNA-PROCESSING PROTEIN 8"/>
    <property type="match status" value="1"/>
</dbReference>
<feature type="region of interest" description="Disordered" evidence="16">
    <location>
        <begin position="21"/>
        <end position="278"/>
    </location>
</feature>
<evidence type="ECO:0000256" key="9">
    <source>
        <dbReference type="ARBA" id="ARBA00022853"/>
    </source>
</evidence>
<evidence type="ECO:0000256" key="4">
    <source>
        <dbReference type="ARBA" id="ARBA00022491"/>
    </source>
</evidence>
<dbReference type="AlphaFoldDB" id="A0ABD2GVD3"/>
<comment type="function">
    <text evidence="13">Essential component of the eNoSC (energy-dependent nucleolar silencing) complex, a complex that mediates silencing of rDNA in response to intracellular energy status and acts by recruiting histone-modifying enzymes. The eNoSC complex is able to sense the energy status of cell: upon glucose starvation, elevation of NAD(+)/NADP(+) ratio activates SIRT1, leading to histone H3 deacetylation followed by dimethylation of H3 at 'Lys-9' (H3K9me2) by SUV39H1 and the formation of silent chromatin in the rDNA locus. In the complex, RRP8 binds to H3K9me2 and probably acts as a methyltransferase. Its substrates are however unknown.</text>
</comment>
<feature type="compositionally biased region" description="Basic residues" evidence="16">
    <location>
        <begin position="204"/>
        <end position="216"/>
    </location>
</feature>
<protein>
    <recommendedName>
        <fullName evidence="3 15">Ribosomal RNA-processing protein 8</fullName>
        <ecNumber evidence="15">2.1.1.-</ecNumber>
    </recommendedName>
</protein>
<reference evidence="17 18" key="2">
    <citation type="journal article" date="2024" name="G3 (Bethesda)">
        <title>The genome of the cryopelagic Antarctic bald notothen, Trematomus borchgrevinki.</title>
        <authorList>
            <person name="Rayamajhi N."/>
            <person name="Rivera-Colon A.G."/>
            <person name="Minhas B.F."/>
            <person name="Cheng C.C."/>
            <person name="Catchen J.M."/>
        </authorList>
    </citation>
    <scope>NUCLEOTIDE SEQUENCE [LARGE SCALE GENOMIC DNA]</scope>
    <source>
        <strain evidence="17">AGRC-2024</strain>
    </source>
</reference>
<dbReference type="Proteomes" id="UP001619887">
    <property type="component" value="Unassembled WGS sequence"/>
</dbReference>
<keyword evidence="8 15" id="KW-0949">S-adenosyl-L-methionine</keyword>
<evidence type="ECO:0000313" key="17">
    <source>
        <dbReference type="EMBL" id="KAL3057590.1"/>
    </source>
</evidence>
<evidence type="ECO:0000256" key="3">
    <source>
        <dbReference type="ARBA" id="ARBA00020203"/>
    </source>
</evidence>
<feature type="compositionally biased region" description="Basic residues" evidence="16">
    <location>
        <begin position="76"/>
        <end position="90"/>
    </location>
</feature>
<dbReference type="Pfam" id="PF05148">
    <property type="entry name" value="Methyltransf_8"/>
    <property type="match status" value="1"/>
</dbReference>
<comment type="similarity">
    <text evidence="2 15">Belongs to the methyltransferase superfamily. RRP8 family.</text>
</comment>
<accession>A0ABD2GVD3</accession>
<keyword evidence="12 15" id="KW-0539">Nucleus</keyword>
<evidence type="ECO:0000313" key="18">
    <source>
        <dbReference type="Proteomes" id="UP001619887"/>
    </source>
</evidence>
<evidence type="ECO:0000256" key="16">
    <source>
        <dbReference type="SAM" id="MobiDB-lite"/>
    </source>
</evidence>
<dbReference type="GO" id="GO:0006325">
    <property type="term" value="P:chromatin organization"/>
    <property type="evidence" value="ECO:0007669"/>
    <property type="project" value="UniProtKB-KW"/>
</dbReference>
<dbReference type="FunFam" id="3.40.50.150:FF:000068">
    <property type="entry name" value="Ribosomal RNA-processing protein 8"/>
    <property type="match status" value="1"/>
</dbReference>
<feature type="compositionally biased region" description="Basic residues" evidence="16">
    <location>
        <begin position="153"/>
        <end position="167"/>
    </location>
</feature>
<dbReference type="GO" id="GO:0006364">
    <property type="term" value="P:rRNA processing"/>
    <property type="evidence" value="ECO:0007669"/>
    <property type="project" value="UniProtKB-UniRule"/>
</dbReference>
<comment type="subunit">
    <text evidence="14">Component of the eNoSC complex, composed of SIRT1, SUV39H1 and RRP8.</text>
</comment>
<dbReference type="PANTHER" id="PTHR12787:SF0">
    <property type="entry name" value="RIBOSOMAL RNA-PROCESSING PROTEIN 8"/>
    <property type="match status" value="1"/>
</dbReference>
<dbReference type="GO" id="GO:0032259">
    <property type="term" value="P:methylation"/>
    <property type="evidence" value="ECO:0007669"/>
    <property type="project" value="UniProtKB-KW"/>
</dbReference>
<dbReference type="FunFam" id="1.10.10.2150:FF:000001">
    <property type="entry name" value="Ribosomal RNA-processing protein 8"/>
    <property type="match status" value="1"/>
</dbReference>
<evidence type="ECO:0000256" key="13">
    <source>
        <dbReference type="ARBA" id="ARBA00057870"/>
    </source>
</evidence>
<evidence type="ECO:0000256" key="1">
    <source>
        <dbReference type="ARBA" id="ARBA00004604"/>
    </source>
</evidence>
<evidence type="ECO:0000256" key="7">
    <source>
        <dbReference type="ARBA" id="ARBA00022679"/>
    </source>
</evidence>
<dbReference type="InterPro" id="IPR007823">
    <property type="entry name" value="RRP8"/>
</dbReference>
<feature type="compositionally biased region" description="Basic and acidic residues" evidence="16">
    <location>
        <begin position="230"/>
        <end position="245"/>
    </location>
</feature>
<comment type="function">
    <text evidence="15">Probable methyltransferase required to silence rDNA.</text>
</comment>
<feature type="compositionally biased region" description="Polar residues" evidence="16">
    <location>
        <begin position="21"/>
        <end position="34"/>
    </location>
</feature>
<gene>
    <name evidence="17" type="ORF">OYC64_007954</name>
</gene>
<evidence type="ECO:0000256" key="8">
    <source>
        <dbReference type="ARBA" id="ARBA00022691"/>
    </source>
</evidence>
<keyword evidence="5 15" id="KW-0698">rRNA processing</keyword>
<name>A0ABD2GVD3_PAGBO</name>
<evidence type="ECO:0000256" key="6">
    <source>
        <dbReference type="ARBA" id="ARBA00022603"/>
    </source>
</evidence>
<dbReference type="InterPro" id="IPR029063">
    <property type="entry name" value="SAM-dependent_MTases_sf"/>
</dbReference>
<keyword evidence="18" id="KW-1185">Reference proteome</keyword>
<feature type="compositionally biased region" description="Low complexity" evidence="16">
    <location>
        <begin position="295"/>
        <end position="312"/>
    </location>
</feature>
<evidence type="ECO:0000256" key="10">
    <source>
        <dbReference type="ARBA" id="ARBA00023015"/>
    </source>
</evidence>
<evidence type="ECO:0000256" key="12">
    <source>
        <dbReference type="ARBA" id="ARBA00023242"/>
    </source>
</evidence>
<dbReference type="EMBL" id="JBIYXZ010002075">
    <property type="protein sequence ID" value="KAL3057590.1"/>
    <property type="molecule type" value="Genomic_DNA"/>
</dbReference>
<comment type="subcellular location">
    <subcellularLocation>
        <location evidence="1 15">Nucleus</location>
        <location evidence="1 15">Nucleolus</location>
    </subcellularLocation>
</comment>
<evidence type="ECO:0000256" key="2">
    <source>
        <dbReference type="ARBA" id="ARBA00006301"/>
    </source>
</evidence>
<dbReference type="Gene3D" id="3.40.50.150">
    <property type="entry name" value="Vaccinia Virus protein VP39"/>
    <property type="match status" value="1"/>
</dbReference>
<dbReference type="GO" id="GO:0008168">
    <property type="term" value="F:methyltransferase activity"/>
    <property type="evidence" value="ECO:0007669"/>
    <property type="project" value="UniProtKB-KW"/>
</dbReference>
<dbReference type="GO" id="GO:0005730">
    <property type="term" value="C:nucleolus"/>
    <property type="evidence" value="ECO:0007669"/>
    <property type="project" value="UniProtKB-SubCell"/>
</dbReference>
<keyword evidence="10" id="KW-0805">Transcription regulation</keyword>
<keyword evidence="7 15" id="KW-0808">Transferase</keyword>
<evidence type="ECO:0000256" key="15">
    <source>
        <dbReference type="RuleBase" id="RU365074"/>
    </source>
</evidence>
<dbReference type="Gene3D" id="1.10.10.2150">
    <property type="entry name" value="Ribosomal RNA-processing protein 8, N-terminal domain"/>
    <property type="match status" value="1"/>
</dbReference>